<name>D1AH71_SEBTE</name>
<protein>
    <submittedName>
        <fullName evidence="1">Uncharacterized protein</fullName>
    </submittedName>
</protein>
<gene>
    <name evidence="1" type="ordered locus">Sterm_1237</name>
</gene>
<dbReference type="AlphaFoldDB" id="D1AH71"/>
<dbReference type="RefSeq" id="WP_012860701.1">
    <property type="nucleotide sequence ID" value="NC_013517.1"/>
</dbReference>
<reference evidence="1 2" key="2">
    <citation type="journal article" date="2010" name="Stand. Genomic Sci.">
        <title>Complete genome sequence of Sebaldella termitidis type strain (NCTC 11300).</title>
        <authorList>
            <person name="Harmon-Smith M."/>
            <person name="Celia L."/>
            <person name="Chertkov O."/>
            <person name="Lapidus A."/>
            <person name="Copeland A."/>
            <person name="Glavina Del Rio T."/>
            <person name="Nolan M."/>
            <person name="Lucas S."/>
            <person name="Tice H."/>
            <person name="Cheng J.F."/>
            <person name="Han C."/>
            <person name="Detter J.C."/>
            <person name="Bruce D."/>
            <person name="Goodwin L."/>
            <person name="Pitluck S."/>
            <person name="Pati A."/>
            <person name="Liolios K."/>
            <person name="Ivanova N."/>
            <person name="Mavromatis K."/>
            <person name="Mikhailova N."/>
            <person name="Chen A."/>
            <person name="Palaniappan K."/>
            <person name="Land M."/>
            <person name="Hauser L."/>
            <person name="Chang Y.J."/>
            <person name="Jeffries C.D."/>
            <person name="Brettin T."/>
            <person name="Goker M."/>
            <person name="Beck B."/>
            <person name="Bristow J."/>
            <person name="Eisen J.A."/>
            <person name="Markowitz V."/>
            <person name="Hugenholtz P."/>
            <person name="Kyrpides N.C."/>
            <person name="Klenk H.P."/>
            <person name="Chen F."/>
        </authorList>
    </citation>
    <scope>NUCLEOTIDE SEQUENCE [LARGE SCALE GENOMIC DNA]</scope>
    <source>
        <strain evidence="2">ATCC 33386 / NCTC 11300</strain>
    </source>
</reference>
<evidence type="ECO:0000313" key="1">
    <source>
        <dbReference type="EMBL" id="ACZ08105.1"/>
    </source>
</evidence>
<keyword evidence="2" id="KW-1185">Reference proteome</keyword>
<evidence type="ECO:0000313" key="2">
    <source>
        <dbReference type="Proteomes" id="UP000000845"/>
    </source>
</evidence>
<dbReference type="Proteomes" id="UP000000845">
    <property type="component" value="Chromosome"/>
</dbReference>
<dbReference type="STRING" id="526218.Sterm_1237"/>
<organism evidence="1 2">
    <name type="scientific">Sebaldella termitidis (strain ATCC 33386 / NCTC 11300)</name>
    <dbReference type="NCBI Taxonomy" id="526218"/>
    <lineage>
        <taxon>Bacteria</taxon>
        <taxon>Fusobacteriati</taxon>
        <taxon>Fusobacteriota</taxon>
        <taxon>Fusobacteriia</taxon>
        <taxon>Fusobacteriales</taxon>
        <taxon>Leptotrichiaceae</taxon>
        <taxon>Sebaldella</taxon>
    </lineage>
</organism>
<dbReference type="EMBL" id="CP001739">
    <property type="protein sequence ID" value="ACZ08105.1"/>
    <property type="molecule type" value="Genomic_DNA"/>
</dbReference>
<proteinExistence type="predicted"/>
<reference evidence="2" key="1">
    <citation type="submission" date="2009-09" db="EMBL/GenBank/DDBJ databases">
        <title>The complete chromosome of Sebaldella termitidis ATCC 33386.</title>
        <authorList>
            <consortium name="US DOE Joint Genome Institute (JGI-PGF)"/>
            <person name="Lucas S."/>
            <person name="Copeland A."/>
            <person name="Lapidus A."/>
            <person name="Glavina del Rio T."/>
            <person name="Dalin E."/>
            <person name="Tice H."/>
            <person name="Bruce D."/>
            <person name="Goodwin L."/>
            <person name="Pitluck S."/>
            <person name="Kyrpides N."/>
            <person name="Mavromatis K."/>
            <person name="Ivanova N."/>
            <person name="Mikhailova N."/>
            <person name="Sims D."/>
            <person name="Meincke L."/>
            <person name="Brettin T."/>
            <person name="Detter J.C."/>
            <person name="Han C."/>
            <person name="Larimer F."/>
            <person name="Land M."/>
            <person name="Hauser L."/>
            <person name="Markowitz V."/>
            <person name="Cheng J.F."/>
            <person name="Hugenholtz P."/>
            <person name="Woyke T."/>
            <person name="Wu D."/>
            <person name="Eisen J.A."/>
        </authorList>
    </citation>
    <scope>NUCLEOTIDE SEQUENCE [LARGE SCALE GENOMIC DNA]</scope>
    <source>
        <strain evidence="2">ATCC 33386 / NCTC 11300</strain>
    </source>
</reference>
<dbReference type="HOGENOM" id="CLU_2883375_0_0_0"/>
<dbReference type="KEGG" id="str:Sterm_1237"/>
<sequence length="63" mass="7359">MLLEIIGYDGKSRKADIFDAKVCKDNIDYQFQKKHGFRFVLPFSETKEIILDGKTIYKEENNG</sequence>
<accession>D1AH71</accession>